<protein>
    <recommendedName>
        <fullName evidence="2">histidine kinase</fullName>
        <ecNumber evidence="2">2.7.13.3</ecNumber>
    </recommendedName>
</protein>
<dbReference type="PANTHER" id="PTHR43065:SF49">
    <property type="entry name" value="HISTIDINE KINASE"/>
    <property type="match status" value="1"/>
</dbReference>
<name>A0ABV2R5S0_9HYPH</name>
<dbReference type="InterPro" id="IPR003594">
    <property type="entry name" value="HATPase_dom"/>
</dbReference>
<keyword evidence="5" id="KW-1185">Reference proteome</keyword>
<dbReference type="SUPFAM" id="SSF55874">
    <property type="entry name" value="ATPase domain of HSP90 chaperone/DNA topoisomerase II/histidine kinase"/>
    <property type="match status" value="1"/>
</dbReference>
<keyword evidence="4" id="KW-0808">Transferase</keyword>
<evidence type="ECO:0000259" key="3">
    <source>
        <dbReference type="PROSITE" id="PS50109"/>
    </source>
</evidence>
<accession>A0ABV2R5S0</accession>
<dbReference type="InterPro" id="IPR036890">
    <property type="entry name" value="HATPase_C_sf"/>
</dbReference>
<evidence type="ECO:0000313" key="5">
    <source>
        <dbReference type="Proteomes" id="UP001549321"/>
    </source>
</evidence>
<evidence type="ECO:0000313" key="4">
    <source>
        <dbReference type="EMBL" id="MET4636637.1"/>
    </source>
</evidence>
<dbReference type="PRINTS" id="PR00344">
    <property type="entry name" value="BCTRLSENSOR"/>
</dbReference>
<feature type="domain" description="Histidine kinase" evidence="3">
    <location>
        <begin position="28"/>
        <end position="241"/>
    </location>
</feature>
<reference evidence="4 5" key="1">
    <citation type="submission" date="2024-06" db="EMBL/GenBank/DDBJ databases">
        <title>Sorghum-associated microbial communities from plants grown in Nebraska, USA.</title>
        <authorList>
            <person name="Schachtman D."/>
        </authorList>
    </citation>
    <scope>NUCLEOTIDE SEQUENCE [LARGE SCALE GENOMIC DNA]</scope>
    <source>
        <strain evidence="4 5">3207</strain>
    </source>
</reference>
<dbReference type="Pfam" id="PF02518">
    <property type="entry name" value="HATPase_c"/>
    <property type="match status" value="1"/>
</dbReference>
<organism evidence="4 5">
    <name type="scientific">Kaistia defluvii</name>
    <dbReference type="NCBI Taxonomy" id="410841"/>
    <lineage>
        <taxon>Bacteria</taxon>
        <taxon>Pseudomonadati</taxon>
        <taxon>Pseudomonadota</taxon>
        <taxon>Alphaproteobacteria</taxon>
        <taxon>Hyphomicrobiales</taxon>
        <taxon>Kaistiaceae</taxon>
        <taxon>Kaistia</taxon>
    </lineage>
</organism>
<evidence type="ECO:0000256" key="2">
    <source>
        <dbReference type="ARBA" id="ARBA00012438"/>
    </source>
</evidence>
<dbReference type="SMART" id="SM00387">
    <property type="entry name" value="HATPase_c"/>
    <property type="match status" value="1"/>
</dbReference>
<dbReference type="RefSeq" id="WP_354554346.1">
    <property type="nucleotide sequence ID" value="NZ_JBEPSM010000005.1"/>
</dbReference>
<dbReference type="EC" id="2.7.13.3" evidence="2"/>
<comment type="catalytic activity">
    <reaction evidence="1">
        <text>ATP + protein L-histidine = ADP + protein N-phospho-L-histidine.</text>
        <dbReference type="EC" id="2.7.13.3"/>
    </reaction>
</comment>
<dbReference type="EMBL" id="JBEPSM010000005">
    <property type="protein sequence ID" value="MET4636637.1"/>
    <property type="molecule type" value="Genomic_DNA"/>
</dbReference>
<dbReference type="InterPro" id="IPR005467">
    <property type="entry name" value="His_kinase_dom"/>
</dbReference>
<sequence length="249" mass="26390">MQHTETTSSHIAEYNSGQEEQWQLKESGIVHDLGNLIQVASSALSLVTRDASVMATPALQPLLIGASTALQRAGVLVRETLTRNRCEPCKLELTDVAECLREISALVKGACDSTVVVEIHAGNNLPAVSCDHQALQNAILNLVFNARDAMPDGGLITIDAALGAPTSDAQVELTVRDTGVGMSSETARRAFDLFFTTKGNGIGGVGLAMVKHFVDTCGGRVDIDSRLGTGTIVILRLPVARPEFNGTRL</sequence>
<evidence type="ECO:0000256" key="1">
    <source>
        <dbReference type="ARBA" id="ARBA00000085"/>
    </source>
</evidence>
<gene>
    <name evidence="4" type="ORF">ABIE08_004600</name>
</gene>
<proteinExistence type="predicted"/>
<dbReference type="InterPro" id="IPR004358">
    <property type="entry name" value="Sig_transdc_His_kin-like_C"/>
</dbReference>
<keyword evidence="4" id="KW-0418">Kinase</keyword>
<dbReference type="PANTHER" id="PTHR43065">
    <property type="entry name" value="SENSOR HISTIDINE KINASE"/>
    <property type="match status" value="1"/>
</dbReference>
<dbReference type="PROSITE" id="PS50109">
    <property type="entry name" value="HIS_KIN"/>
    <property type="match status" value="1"/>
</dbReference>
<comment type="caution">
    <text evidence="4">The sequence shown here is derived from an EMBL/GenBank/DDBJ whole genome shotgun (WGS) entry which is preliminary data.</text>
</comment>
<dbReference type="Gene3D" id="3.30.565.10">
    <property type="entry name" value="Histidine kinase-like ATPase, C-terminal domain"/>
    <property type="match status" value="1"/>
</dbReference>
<dbReference type="GO" id="GO:0016301">
    <property type="term" value="F:kinase activity"/>
    <property type="evidence" value="ECO:0007669"/>
    <property type="project" value="UniProtKB-KW"/>
</dbReference>
<dbReference type="Proteomes" id="UP001549321">
    <property type="component" value="Unassembled WGS sequence"/>
</dbReference>